<accession>A0A9D1V479</accession>
<evidence type="ECO:0000256" key="7">
    <source>
        <dbReference type="ARBA" id="ARBA00023136"/>
    </source>
</evidence>
<evidence type="ECO:0000259" key="8">
    <source>
        <dbReference type="Pfam" id="PF00535"/>
    </source>
</evidence>
<reference evidence="9" key="1">
    <citation type="journal article" date="2021" name="PeerJ">
        <title>Extensive microbial diversity within the chicken gut microbiome revealed by metagenomics and culture.</title>
        <authorList>
            <person name="Gilroy R."/>
            <person name="Ravi A."/>
            <person name="Getino M."/>
            <person name="Pursley I."/>
            <person name="Horton D.L."/>
            <person name="Alikhan N.F."/>
            <person name="Baker D."/>
            <person name="Gharbi K."/>
            <person name="Hall N."/>
            <person name="Watson M."/>
            <person name="Adriaenssens E.M."/>
            <person name="Foster-Nyarko E."/>
            <person name="Jarju S."/>
            <person name="Secka A."/>
            <person name="Antonio M."/>
            <person name="Oren A."/>
            <person name="Chaudhuri R.R."/>
            <person name="La Ragione R."/>
            <person name="Hildebrand F."/>
            <person name="Pallen M.J."/>
        </authorList>
    </citation>
    <scope>NUCLEOTIDE SEQUENCE</scope>
    <source>
        <strain evidence="9">2239</strain>
    </source>
</reference>
<dbReference type="AlphaFoldDB" id="A0A9D1V479"/>
<evidence type="ECO:0000313" key="9">
    <source>
        <dbReference type="EMBL" id="HIX05719.1"/>
    </source>
</evidence>
<sequence length="247" mass="28403">MENEKLYIVMPAYNEEATIADVVRDWYPVVQNLGADSRIVVADSGSNDRTHSILLDLQKEYPQIEILSDTGKFHGPKVIALYRYAIEQNAEWIFQTDSDGQTVPSEFSSFWDMRQKYDIVCGKRAKRGDGLIRALVEKVVCILLRAYFKVKVPDANAPFRLMKTDTVKKYLEKLSPEYNLPNIMLTTFFVYYKEKILFLPITFRPRQGGKNSIDLVKIVKIGCNALKDFAVFKKNMNDTHGEKPWGT</sequence>
<keyword evidence="3" id="KW-0808">Transferase</keyword>
<keyword evidence="1" id="KW-1003">Cell membrane</keyword>
<evidence type="ECO:0000256" key="2">
    <source>
        <dbReference type="ARBA" id="ARBA00022676"/>
    </source>
</evidence>
<evidence type="ECO:0000256" key="5">
    <source>
        <dbReference type="ARBA" id="ARBA00022985"/>
    </source>
</evidence>
<dbReference type="GO" id="GO:0009103">
    <property type="term" value="P:lipopolysaccharide biosynthetic process"/>
    <property type="evidence" value="ECO:0007669"/>
    <property type="project" value="UniProtKB-KW"/>
</dbReference>
<evidence type="ECO:0000313" key="10">
    <source>
        <dbReference type="Proteomes" id="UP000824193"/>
    </source>
</evidence>
<dbReference type="GO" id="GO:0016757">
    <property type="term" value="F:glycosyltransferase activity"/>
    <property type="evidence" value="ECO:0007669"/>
    <property type="project" value="UniProtKB-KW"/>
</dbReference>
<keyword evidence="7" id="KW-0472">Membrane</keyword>
<dbReference type="PANTHER" id="PTHR48090:SF3">
    <property type="entry name" value="UNDECAPRENYL-PHOSPHATE 4-DEOXY-4-FORMAMIDO-L-ARABINOSE TRANSFERASE"/>
    <property type="match status" value="1"/>
</dbReference>
<feature type="domain" description="Glycosyltransferase 2-like" evidence="8">
    <location>
        <begin position="8"/>
        <end position="134"/>
    </location>
</feature>
<keyword evidence="6" id="KW-1133">Transmembrane helix</keyword>
<name>A0A9D1V479_9FIRM</name>
<evidence type="ECO:0000256" key="4">
    <source>
        <dbReference type="ARBA" id="ARBA00022692"/>
    </source>
</evidence>
<dbReference type="GO" id="GO:0005886">
    <property type="term" value="C:plasma membrane"/>
    <property type="evidence" value="ECO:0007669"/>
    <property type="project" value="TreeGrafter"/>
</dbReference>
<dbReference type="InterPro" id="IPR050256">
    <property type="entry name" value="Glycosyltransferase_2"/>
</dbReference>
<dbReference type="EMBL" id="DXFW01000019">
    <property type="protein sequence ID" value="HIX05719.1"/>
    <property type="molecule type" value="Genomic_DNA"/>
</dbReference>
<protein>
    <submittedName>
        <fullName evidence="9">Glycosyltransferase family 2 protein</fullName>
    </submittedName>
</protein>
<dbReference type="SUPFAM" id="SSF53448">
    <property type="entry name" value="Nucleotide-diphospho-sugar transferases"/>
    <property type="match status" value="1"/>
</dbReference>
<dbReference type="InterPro" id="IPR029044">
    <property type="entry name" value="Nucleotide-diphossugar_trans"/>
</dbReference>
<comment type="caution">
    <text evidence="9">The sequence shown here is derived from an EMBL/GenBank/DDBJ whole genome shotgun (WGS) entry which is preliminary data.</text>
</comment>
<keyword evidence="4" id="KW-0812">Transmembrane</keyword>
<dbReference type="PANTHER" id="PTHR48090">
    <property type="entry name" value="UNDECAPRENYL-PHOSPHATE 4-DEOXY-4-FORMAMIDO-L-ARABINOSE TRANSFERASE-RELATED"/>
    <property type="match status" value="1"/>
</dbReference>
<keyword evidence="5" id="KW-0448">Lipopolysaccharide biosynthesis</keyword>
<evidence type="ECO:0000256" key="6">
    <source>
        <dbReference type="ARBA" id="ARBA00022989"/>
    </source>
</evidence>
<organism evidence="9 10">
    <name type="scientific">Candidatus Allofournierella pullicola</name>
    <dbReference type="NCBI Taxonomy" id="2838596"/>
    <lineage>
        <taxon>Bacteria</taxon>
        <taxon>Bacillati</taxon>
        <taxon>Bacillota</taxon>
        <taxon>Clostridia</taxon>
        <taxon>Eubacteriales</taxon>
        <taxon>Oscillospiraceae</taxon>
        <taxon>Allofournierella</taxon>
    </lineage>
</organism>
<evidence type="ECO:0000256" key="1">
    <source>
        <dbReference type="ARBA" id="ARBA00022475"/>
    </source>
</evidence>
<dbReference type="Pfam" id="PF00535">
    <property type="entry name" value="Glycos_transf_2"/>
    <property type="match status" value="1"/>
</dbReference>
<reference evidence="9" key="2">
    <citation type="submission" date="2021-04" db="EMBL/GenBank/DDBJ databases">
        <authorList>
            <person name="Gilroy R."/>
        </authorList>
    </citation>
    <scope>NUCLEOTIDE SEQUENCE</scope>
    <source>
        <strain evidence="9">2239</strain>
    </source>
</reference>
<keyword evidence="2" id="KW-0328">Glycosyltransferase</keyword>
<dbReference type="CDD" id="cd04179">
    <property type="entry name" value="DPM_DPG-synthase_like"/>
    <property type="match status" value="1"/>
</dbReference>
<evidence type="ECO:0000256" key="3">
    <source>
        <dbReference type="ARBA" id="ARBA00022679"/>
    </source>
</evidence>
<dbReference type="Gene3D" id="3.90.550.10">
    <property type="entry name" value="Spore Coat Polysaccharide Biosynthesis Protein SpsA, Chain A"/>
    <property type="match status" value="1"/>
</dbReference>
<dbReference type="Proteomes" id="UP000824193">
    <property type="component" value="Unassembled WGS sequence"/>
</dbReference>
<gene>
    <name evidence="9" type="ORF">H9865_06425</name>
</gene>
<dbReference type="InterPro" id="IPR001173">
    <property type="entry name" value="Glyco_trans_2-like"/>
</dbReference>
<proteinExistence type="predicted"/>